<dbReference type="PANTHER" id="PTHR13420">
    <property type="entry name" value="UPF0235 PROTEIN C15ORF40"/>
    <property type="match status" value="1"/>
</dbReference>
<dbReference type="AlphaFoldDB" id="A0A5C5ZTM0"/>
<dbReference type="HAMAP" id="MF_00634">
    <property type="entry name" value="UPF0235"/>
    <property type="match status" value="1"/>
</dbReference>
<dbReference type="OrthoDB" id="290224at2"/>
<dbReference type="InterPro" id="IPR036591">
    <property type="entry name" value="YggU-like_sf"/>
</dbReference>
<proteinExistence type="inferred from homology"/>
<evidence type="ECO:0000256" key="2">
    <source>
        <dbReference type="HAMAP-Rule" id="MF_00634"/>
    </source>
</evidence>
<keyword evidence="4" id="KW-1185">Reference proteome</keyword>
<dbReference type="GO" id="GO:0005737">
    <property type="term" value="C:cytoplasm"/>
    <property type="evidence" value="ECO:0007669"/>
    <property type="project" value="TreeGrafter"/>
</dbReference>
<dbReference type="Gene3D" id="3.30.1200.10">
    <property type="entry name" value="YggU-like"/>
    <property type="match status" value="1"/>
</dbReference>
<organism evidence="3 4">
    <name type="scientific">Pseudobythopirellula maris</name>
    <dbReference type="NCBI Taxonomy" id="2527991"/>
    <lineage>
        <taxon>Bacteria</taxon>
        <taxon>Pseudomonadati</taxon>
        <taxon>Planctomycetota</taxon>
        <taxon>Planctomycetia</taxon>
        <taxon>Pirellulales</taxon>
        <taxon>Lacipirellulaceae</taxon>
        <taxon>Pseudobythopirellula</taxon>
    </lineage>
</organism>
<dbReference type="SUPFAM" id="SSF69786">
    <property type="entry name" value="YggU-like"/>
    <property type="match status" value="1"/>
</dbReference>
<dbReference type="SMART" id="SM01152">
    <property type="entry name" value="DUF167"/>
    <property type="match status" value="1"/>
</dbReference>
<reference evidence="3 4" key="1">
    <citation type="submission" date="2019-02" db="EMBL/GenBank/DDBJ databases">
        <title>Deep-cultivation of Planctomycetes and their phenomic and genomic characterization uncovers novel biology.</title>
        <authorList>
            <person name="Wiegand S."/>
            <person name="Jogler M."/>
            <person name="Boedeker C."/>
            <person name="Pinto D."/>
            <person name="Vollmers J."/>
            <person name="Rivas-Marin E."/>
            <person name="Kohn T."/>
            <person name="Peeters S.H."/>
            <person name="Heuer A."/>
            <person name="Rast P."/>
            <person name="Oberbeckmann S."/>
            <person name="Bunk B."/>
            <person name="Jeske O."/>
            <person name="Meyerdierks A."/>
            <person name="Storesund J.E."/>
            <person name="Kallscheuer N."/>
            <person name="Luecker S."/>
            <person name="Lage O.M."/>
            <person name="Pohl T."/>
            <person name="Merkel B.J."/>
            <person name="Hornburger P."/>
            <person name="Mueller R.-W."/>
            <person name="Bruemmer F."/>
            <person name="Labrenz M."/>
            <person name="Spormann A.M."/>
            <person name="Op Den Camp H."/>
            <person name="Overmann J."/>
            <person name="Amann R."/>
            <person name="Jetten M.S.M."/>
            <person name="Mascher T."/>
            <person name="Medema M.H."/>
            <person name="Devos D.P."/>
            <person name="Kaster A.-K."/>
            <person name="Ovreas L."/>
            <person name="Rohde M."/>
            <person name="Galperin M.Y."/>
            <person name="Jogler C."/>
        </authorList>
    </citation>
    <scope>NUCLEOTIDE SEQUENCE [LARGE SCALE GENOMIC DNA]</scope>
    <source>
        <strain evidence="3 4">Mal64</strain>
    </source>
</reference>
<dbReference type="PANTHER" id="PTHR13420:SF7">
    <property type="entry name" value="UPF0235 PROTEIN C15ORF40"/>
    <property type="match status" value="1"/>
</dbReference>
<dbReference type="Proteomes" id="UP000315440">
    <property type="component" value="Unassembled WGS sequence"/>
</dbReference>
<dbReference type="InterPro" id="IPR003746">
    <property type="entry name" value="DUF167"/>
</dbReference>
<dbReference type="Pfam" id="PF02594">
    <property type="entry name" value="DUF167"/>
    <property type="match status" value="1"/>
</dbReference>
<comment type="caution">
    <text evidence="3">The sequence shown here is derived from an EMBL/GenBank/DDBJ whole genome shotgun (WGS) entry which is preliminary data.</text>
</comment>
<dbReference type="EMBL" id="SJPQ01000001">
    <property type="protein sequence ID" value="TWT90425.1"/>
    <property type="molecule type" value="Genomic_DNA"/>
</dbReference>
<dbReference type="NCBIfam" id="TIGR00251">
    <property type="entry name" value="DUF167 family protein"/>
    <property type="match status" value="1"/>
</dbReference>
<dbReference type="RefSeq" id="WP_146397290.1">
    <property type="nucleotide sequence ID" value="NZ_SJPQ01000001.1"/>
</dbReference>
<name>A0A5C5ZTM0_9BACT</name>
<evidence type="ECO:0000313" key="4">
    <source>
        <dbReference type="Proteomes" id="UP000315440"/>
    </source>
</evidence>
<evidence type="ECO:0000313" key="3">
    <source>
        <dbReference type="EMBL" id="TWT90425.1"/>
    </source>
</evidence>
<accession>A0A5C5ZTM0</accession>
<protein>
    <recommendedName>
        <fullName evidence="2">UPF0235 protein Mal64_08140</fullName>
    </recommendedName>
</protein>
<gene>
    <name evidence="3" type="ORF">Mal64_08140</name>
</gene>
<comment type="similarity">
    <text evidence="1 2">Belongs to the UPF0235 family.</text>
</comment>
<sequence>MSDGEQVDLREHDEGVVVPVLAHAGARREGVLGVRQGRLRVAVSAAPEKGKANKAIAAVLADFFGVAASRVELAAGATNPQKRLLVRGLERDAAREAIAAKF</sequence>
<evidence type="ECO:0000256" key="1">
    <source>
        <dbReference type="ARBA" id="ARBA00010364"/>
    </source>
</evidence>